<dbReference type="InterPro" id="IPR036291">
    <property type="entry name" value="NAD(P)-bd_dom_sf"/>
</dbReference>
<comment type="similarity">
    <text evidence="7">In the C-terminal section; belongs to the saccharopine dehydrogenase family.</text>
</comment>
<feature type="domain" description="Alanine dehydrogenase/pyridine nucleotide transhydrogenase NAD(H)-binding" evidence="8">
    <location>
        <begin position="224"/>
        <end position="402"/>
    </location>
</feature>
<dbReference type="OrthoDB" id="10059875at2759"/>
<evidence type="ECO:0000256" key="3">
    <source>
        <dbReference type="ARBA" id="ARBA00022857"/>
    </source>
</evidence>
<dbReference type="InterPro" id="IPR005097">
    <property type="entry name" value="Sacchrp_dh_NADP-bd"/>
</dbReference>
<dbReference type="InterPro" id="IPR007698">
    <property type="entry name" value="AlaDH/PNT_NAD(H)-bd"/>
</dbReference>
<dbReference type="UniPathway" id="UPA00868">
    <property type="reaction ID" value="UER00835"/>
</dbReference>
<comment type="caution">
    <text evidence="10">The sequence shown here is derived from an EMBL/GenBank/DDBJ whole genome shotgun (WGS) entry which is preliminary data.</text>
</comment>
<dbReference type="Pfam" id="PF16653">
    <property type="entry name" value="Sacchrp_dh_C"/>
    <property type="match status" value="1"/>
</dbReference>
<evidence type="ECO:0000256" key="1">
    <source>
        <dbReference type="ARBA" id="ARBA00004682"/>
    </source>
</evidence>
<keyword evidence="5" id="KW-0457">Lysine biosynthesis</keyword>
<evidence type="ECO:0000256" key="2">
    <source>
        <dbReference type="ARBA" id="ARBA00004720"/>
    </source>
</evidence>
<dbReference type="EMBL" id="AMKT01000006">
    <property type="protein sequence ID" value="OXG30155.1"/>
    <property type="molecule type" value="Genomic_DNA"/>
</dbReference>
<dbReference type="InterPro" id="IPR007886">
    <property type="entry name" value="AlaDH/PNT_N"/>
</dbReference>
<sequence>MSLLLPFSSRMRNFPLTSRPLITRRCLTTLGLRREDPSRIWERRTPLTPHAVQSLLADAKDQLRVEVESCKRRCFPDAQYSDAGAKIVPSLSKDVDVVLGIKEPRLSDVRNLVEASKNEGKKRTWMMFSHTHKGQEYNIPLLSTLLHPTQTLIDHELLTALAPGKDGKPQLKRVAAFGWFAGAVGAGEALSLTGLALLRRGLATPLLSLSRPYSLGSLAAFKNALKKAGEEVESSADLKGQEPIVIGLTGAGNVSSGATDMLNELGVVWVEPEGLAELKQRGSPNKIYACAITPASYLQRIEGGVFDKQEYYKSPDKYMSIFAAKIAPHLTTLINGVGWSKGFPRAITRPSLNKLIEKENGKQKLVAVQDITCDKEGGLEFVDQFTTIDNPYFEGPGGILISSIDILPTELAADASTYFSSALYPYIQGLLSPSGQGDKDGITDTLSRAAIVKDGVLQPQHEWLGGKIEQWKTGGAVAPDSLKQENLRKGGKKKVLLLGSGLVAGPAVDVFAARPDVHLIIASNNLAEGQSHIRGRPNVEAIALDVADDAKMSELVEEADIVVSLLPAPMHPRVAKHCLDHSRHLVTASYNSSELQALNSQAIEKDVIFLGECGLDPGIDSMAAMRILERVKREGKQVKSFVSWCGGLPELSASKVPLRYKFSWSPKAVLTAAQNDASFKLGGKHVKIPGNELLARRFPEVKLWDGLPLEGLANRDSMPYAEKYGLGPAEGLTDLFRGTLRYQGFSSLLESFRLLGLLRSEPLSGSPKSWTEFLAMTVERELGLSKGLKGEDVNSAVQDLVGEGSKDVIRALKLFSLFPGSDTSLLPLPNLPTPTPIDFFAHLLSRKLAYLPDERDTCLLHHSFTIAAPSGDTQQVTASLRHMATPTQSSMSITVGKTLAFAALRVADGKVKVRGVTGPYEQEVWSGVLGSLEGEGVVVEEKWH</sequence>
<dbReference type="GO" id="GO:0005737">
    <property type="term" value="C:cytoplasm"/>
    <property type="evidence" value="ECO:0007669"/>
    <property type="project" value="TreeGrafter"/>
</dbReference>
<comment type="pathway">
    <text evidence="1">Amino-acid degradation; L-lysine degradation via saccharopine pathway; glutaryl-CoA from L-lysine: step 1/6.</text>
</comment>
<dbReference type="SMART" id="SM01003">
    <property type="entry name" value="AlaDh_PNT_N"/>
    <property type="match status" value="1"/>
</dbReference>
<dbReference type="Gene3D" id="3.40.50.720">
    <property type="entry name" value="NAD(P)-binding Rossmann-like Domain"/>
    <property type="match status" value="3"/>
</dbReference>
<evidence type="ECO:0000313" key="10">
    <source>
        <dbReference type="EMBL" id="OXG30155.1"/>
    </source>
</evidence>
<evidence type="ECO:0000256" key="4">
    <source>
        <dbReference type="ARBA" id="ARBA00023002"/>
    </source>
</evidence>
<evidence type="ECO:0000313" key="11">
    <source>
        <dbReference type="Proteomes" id="UP000199727"/>
    </source>
</evidence>
<organism evidence="10 11">
    <name type="scientific">Cryptococcus neoformans Tu259-1</name>
    <dbReference type="NCBI Taxonomy" id="1230072"/>
    <lineage>
        <taxon>Eukaryota</taxon>
        <taxon>Fungi</taxon>
        <taxon>Dikarya</taxon>
        <taxon>Basidiomycota</taxon>
        <taxon>Agaricomycotina</taxon>
        <taxon>Tremellomycetes</taxon>
        <taxon>Tremellales</taxon>
        <taxon>Cryptococcaceae</taxon>
        <taxon>Cryptococcus</taxon>
        <taxon>Cryptococcus neoformans species complex</taxon>
    </lineage>
</organism>
<evidence type="ECO:0000256" key="7">
    <source>
        <dbReference type="ARBA" id="ARBA00025744"/>
    </source>
</evidence>
<dbReference type="GO" id="GO:0033512">
    <property type="term" value="P:L-lysine catabolic process to acetyl-CoA via saccharopine"/>
    <property type="evidence" value="ECO:0007669"/>
    <property type="project" value="UniProtKB-UniPathway"/>
</dbReference>
<dbReference type="InterPro" id="IPR051168">
    <property type="entry name" value="AASS"/>
</dbReference>
<dbReference type="Pfam" id="PF03435">
    <property type="entry name" value="Sacchrp_dh_NADP"/>
    <property type="match status" value="1"/>
</dbReference>
<keyword evidence="3" id="KW-0521">NADP</keyword>
<evidence type="ECO:0000259" key="8">
    <source>
        <dbReference type="SMART" id="SM01002"/>
    </source>
</evidence>
<name>A0A854QMK9_CRYNE</name>
<dbReference type="CDD" id="cd12189">
    <property type="entry name" value="LKR_SDH_like"/>
    <property type="match status" value="1"/>
</dbReference>
<keyword evidence="5" id="KW-0028">Amino-acid biosynthesis</keyword>
<dbReference type="SMART" id="SM01002">
    <property type="entry name" value="AlaDh_PNT_C"/>
    <property type="match status" value="1"/>
</dbReference>
<keyword evidence="6" id="KW-0511">Multifunctional enzyme</keyword>
<reference evidence="10 11" key="1">
    <citation type="submission" date="2017-06" db="EMBL/GenBank/DDBJ databases">
        <title>Global population genomics of the pathogenic fungus Cryptococcus neoformans var. grubii.</title>
        <authorList>
            <person name="Cuomo C."/>
            <person name="Litvintseva A."/>
            <person name="Chen Y."/>
            <person name="Young S."/>
            <person name="Zeng Q."/>
            <person name="Chapman S."/>
            <person name="Gujja S."/>
            <person name="Saif S."/>
            <person name="Birren B."/>
        </authorList>
    </citation>
    <scope>NUCLEOTIDE SEQUENCE [LARGE SCALE GENOMIC DNA]</scope>
    <source>
        <strain evidence="10 11">Tu259-1</strain>
    </source>
</reference>
<feature type="domain" description="Alanine dehydrogenase/pyridine nucleotide transhydrogenase N-terminal" evidence="9">
    <location>
        <begin position="31"/>
        <end position="162"/>
    </location>
</feature>
<dbReference type="Pfam" id="PF05222">
    <property type="entry name" value="AlaDh_PNT_N"/>
    <property type="match status" value="1"/>
</dbReference>
<dbReference type="FunFam" id="1.10.1870.10:FF:000006">
    <property type="entry name" value="Unplaced genomic scaffold supercont1.7, whole genome shotgun sequence"/>
    <property type="match status" value="1"/>
</dbReference>
<dbReference type="FunFam" id="3.40.50.720:FF:000072">
    <property type="entry name" value="Saccharopine dehydrogenase [NADP(+), L-glutamate-forming]"/>
    <property type="match status" value="1"/>
</dbReference>
<evidence type="ECO:0000256" key="6">
    <source>
        <dbReference type="ARBA" id="ARBA00023268"/>
    </source>
</evidence>
<dbReference type="Gene3D" id="3.30.360.10">
    <property type="entry name" value="Dihydrodipicolinate Reductase, domain 2"/>
    <property type="match status" value="1"/>
</dbReference>
<protein>
    <submittedName>
        <fullName evidence="10">Alpha-aminoadipic semialdehyde synthase</fullName>
    </submittedName>
</protein>
<dbReference type="SUPFAM" id="SSF55347">
    <property type="entry name" value="Glyceraldehyde-3-phosphate dehydrogenase-like, C-terminal domain"/>
    <property type="match status" value="1"/>
</dbReference>
<dbReference type="InterPro" id="IPR032095">
    <property type="entry name" value="Sacchrp_dh-like_C"/>
</dbReference>
<evidence type="ECO:0000256" key="5">
    <source>
        <dbReference type="ARBA" id="ARBA00023154"/>
    </source>
</evidence>
<evidence type="ECO:0000259" key="9">
    <source>
        <dbReference type="SMART" id="SM01003"/>
    </source>
</evidence>
<dbReference type="AlphaFoldDB" id="A0A854QMK9"/>
<dbReference type="SUPFAM" id="SSF52283">
    <property type="entry name" value="Formate/glycerate dehydrogenase catalytic domain-like"/>
    <property type="match status" value="1"/>
</dbReference>
<dbReference type="Gene3D" id="1.10.1870.10">
    <property type="entry name" value="Domain 3, Saccharopine reductase"/>
    <property type="match status" value="1"/>
</dbReference>
<dbReference type="PANTHER" id="PTHR11133:SF22">
    <property type="entry name" value="ALPHA-AMINOADIPIC SEMIALDEHYDE SYNTHASE, MITOCHONDRIAL"/>
    <property type="match status" value="1"/>
</dbReference>
<dbReference type="FunFam" id="3.30.360.10:FF:000008">
    <property type="entry name" value="Alpha-aminoadipic semialdehyde synthase, mitochondrial"/>
    <property type="match status" value="1"/>
</dbReference>
<gene>
    <name evidence="10" type="ORF">C361_00249</name>
</gene>
<dbReference type="Proteomes" id="UP000199727">
    <property type="component" value="Unassembled WGS sequence"/>
</dbReference>
<comment type="pathway">
    <text evidence="2">Amino-acid degradation; L-lysine degradation via saccharopine pathway; glutaryl-CoA from L-lysine: step 2/6.</text>
</comment>
<dbReference type="GO" id="GO:0019878">
    <property type="term" value="P:lysine biosynthetic process via aminoadipic acid"/>
    <property type="evidence" value="ECO:0007669"/>
    <property type="project" value="TreeGrafter"/>
</dbReference>
<accession>A0A854QMK9</accession>
<dbReference type="GO" id="GO:0004753">
    <property type="term" value="F:saccharopine dehydrogenase activity"/>
    <property type="evidence" value="ECO:0007669"/>
    <property type="project" value="TreeGrafter"/>
</dbReference>
<proteinExistence type="inferred from homology"/>
<dbReference type="SUPFAM" id="SSF51735">
    <property type="entry name" value="NAD(P)-binding Rossmann-fold domains"/>
    <property type="match status" value="1"/>
</dbReference>
<dbReference type="PANTHER" id="PTHR11133">
    <property type="entry name" value="SACCHAROPINE DEHYDROGENASE"/>
    <property type="match status" value="1"/>
</dbReference>
<keyword evidence="4" id="KW-0560">Oxidoreductase</keyword>